<gene>
    <name evidence="3" type="ORF">NG824_13540</name>
</gene>
<accession>A0AA46SP20</accession>
<dbReference type="AlphaFoldDB" id="A0AA46SP20"/>
<evidence type="ECO:0000256" key="2">
    <source>
        <dbReference type="SAM" id="SignalP"/>
    </source>
</evidence>
<feature type="chain" id="PRO_5041290060" evidence="2">
    <location>
        <begin position="29"/>
        <end position="133"/>
    </location>
</feature>
<evidence type="ECO:0000313" key="3">
    <source>
        <dbReference type="EMBL" id="UYK87514.1"/>
    </source>
</evidence>
<name>A0AA46SP20_9XANT</name>
<feature type="compositionally biased region" description="Low complexity" evidence="1">
    <location>
        <begin position="42"/>
        <end position="56"/>
    </location>
</feature>
<feature type="region of interest" description="Disordered" evidence="1">
    <location>
        <begin position="42"/>
        <end position="133"/>
    </location>
</feature>
<dbReference type="Proteomes" id="UP001164392">
    <property type="component" value="Chromosome"/>
</dbReference>
<protein>
    <submittedName>
        <fullName evidence="3">Uncharacterized protein</fullName>
    </submittedName>
</protein>
<reference evidence="3" key="1">
    <citation type="submission" date="2022-06" db="EMBL/GenBank/DDBJ databases">
        <title>Dynamics of rice microbiomes reveals core vertical transmitted seed endophytes.</title>
        <authorList>
            <person name="Liao K."/>
            <person name="Zhang X."/>
        </authorList>
    </citation>
    <scope>NUCLEOTIDE SEQUENCE</scope>
    <source>
        <strain evidence="3">JR3-14</strain>
    </source>
</reference>
<feature type="compositionally biased region" description="Gly residues" evidence="1">
    <location>
        <begin position="78"/>
        <end position="88"/>
    </location>
</feature>
<evidence type="ECO:0000256" key="1">
    <source>
        <dbReference type="SAM" id="MobiDB-lite"/>
    </source>
</evidence>
<evidence type="ECO:0000313" key="4">
    <source>
        <dbReference type="Proteomes" id="UP001164392"/>
    </source>
</evidence>
<proteinExistence type="predicted"/>
<feature type="signal peptide" evidence="2">
    <location>
        <begin position="1"/>
        <end position="28"/>
    </location>
</feature>
<organism evidence="3 4">
    <name type="scientific">Xanthomonas sacchari</name>
    <dbReference type="NCBI Taxonomy" id="56458"/>
    <lineage>
        <taxon>Bacteria</taxon>
        <taxon>Pseudomonadati</taxon>
        <taxon>Pseudomonadota</taxon>
        <taxon>Gammaproteobacteria</taxon>
        <taxon>Lysobacterales</taxon>
        <taxon>Lysobacteraceae</taxon>
        <taxon>Xanthomonas</taxon>
    </lineage>
</organism>
<feature type="compositionally biased region" description="Low complexity" evidence="1">
    <location>
        <begin position="91"/>
        <end position="111"/>
    </location>
</feature>
<dbReference type="EMBL" id="CP099534">
    <property type="protein sequence ID" value="UYK87514.1"/>
    <property type="molecule type" value="Genomic_DNA"/>
</dbReference>
<keyword evidence="2" id="KW-0732">Signal</keyword>
<feature type="compositionally biased region" description="Basic and acidic residues" evidence="1">
    <location>
        <begin position="112"/>
        <end position="126"/>
    </location>
</feature>
<sequence>MSTSSRPSSALAGAVLLGGIGLSASALAMTDLAQGYALGAQAAVTPPQSTEASAPATPTPAPTAHNGQAADPAKASEGGCGAKAGDGSCGAHAPAATPAKPAAAGSAATPQAKHDDKAMAEGKCGEGKCGGSL</sequence>
<dbReference type="RefSeq" id="WP_267092513.1">
    <property type="nucleotide sequence ID" value="NZ_CP099534.1"/>
</dbReference>